<dbReference type="Proteomes" id="UP000600865">
    <property type="component" value="Unassembled WGS sequence"/>
</dbReference>
<protein>
    <recommendedName>
        <fullName evidence="6">Membrane fusion protein biotin-lipoyl like domain-containing protein</fullName>
    </recommendedName>
</protein>
<keyword evidence="5" id="KW-1185">Reference proteome</keyword>
<dbReference type="AlphaFoldDB" id="A0A918KTN4"/>
<dbReference type="GO" id="GO:0030313">
    <property type="term" value="C:cell envelope"/>
    <property type="evidence" value="ECO:0007669"/>
    <property type="project" value="UniProtKB-SubCell"/>
</dbReference>
<comment type="subcellular location">
    <subcellularLocation>
        <location evidence="1">Cell envelope</location>
    </subcellularLocation>
</comment>
<accession>A0A918KTN4</accession>
<dbReference type="EMBL" id="BMYV01000003">
    <property type="protein sequence ID" value="GGX73095.1"/>
    <property type="molecule type" value="Genomic_DNA"/>
</dbReference>
<evidence type="ECO:0000256" key="2">
    <source>
        <dbReference type="ARBA" id="ARBA00023054"/>
    </source>
</evidence>
<keyword evidence="3" id="KW-0812">Transmembrane</keyword>
<evidence type="ECO:0000256" key="3">
    <source>
        <dbReference type="SAM" id="Phobius"/>
    </source>
</evidence>
<evidence type="ECO:0000256" key="1">
    <source>
        <dbReference type="ARBA" id="ARBA00004196"/>
    </source>
</evidence>
<name>A0A918KTN4_9PROT</name>
<dbReference type="PANTHER" id="PTHR32347">
    <property type="entry name" value="EFFLUX SYSTEM COMPONENT YKNX-RELATED"/>
    <property type="match status" value="1"/>
</dbReference>
<dbReference type="RefSeq" id="WP_189586366.1">
    <property type="nucleotide sequence ID" value="NZ_BMYV01000003.1"/>
</dbReference>
<comment type="caution">
    <text evidence="4">The sequence shown here is derived from an EMBL/GenBank/DDBJ whole genome shotgun (WGS) entry which is preliminary data.</text>
</comment>
<dbReference type="Gene3D" id="1.10.287.470">
    <property type="entry name" value="Helix hairpin bin"/>
    <property type="match status" value="1"/>
</dbReference>
<feature type="transmembrane region" description="Helical" evidence="3">
    <location>
        <begin position="185"/>
        <end position="204"/>
    </location>
</feature>
<keyword evidence="3" id="KW-1133">Transmembrane helix</keyword>
<keyword evidence="2" id="KW-0175">Coiled coil</keyword>
<evidence type="ECO:0000313" key="5">
    <source>
        <dbReference type="Proteomes" id="UP000600865"/>
    </source>
</evidence>
<dbReference type="InterPro" id="IPR050465">
    <property type="entry name" value="UPF0194_transport"/>
</dbReference>
<dbReference type="Gene3D" id="2.40.50.100">
    <property type="match status" value="1"/>
</dbReference>
<proteinExistence type="predicted"/>
<reference evidence="4 5" key="1">
    <citation type="journal article" date="2014" name="Int. J. Syst. Evol. Microbiol.">
        <title>Complete genome sequence of Corynebacterium casei LMG S-19264T (=DSM 44701T), isolated from a smear-ripened cheese.</title>
        <authorList>
            <consortium name="US DOE Joint Genome Institute (JGI-PGF)"/>
            <person name="Walter F."/>
            <person name="Albersmeier A."/>
            <person name="Kalinowski J."/>
            <person name="Ruckert C."/>
        </authorList>
    </citation>
    <scope>NUCLEOTIDE SEQUENCE [LARGE SCALE GENOMIC DNA]</scope>
    <source>
        <strain evidence="4 5">KCTC 23968</strain>
    </source>
</reference>
<evidence type="ECO:0000313" key="4">
    <source>
        <dbReference type="EMBL" id="GGX73095.1"/>
    </source>
</evidence>
<dbReference type="PANTHER" id="PTHR32347:SF23">
    <property type="entry name" value="BLL5650 PROTEIN"/>
    <property type="match status" value="1"/>
</dbReference>
<sequence length="450" mass="49146">MAEPVKLRSVAPPEARRSRPSVLETLIRLEGEAIAATDALSLQHQAVNKPRDILDCGHIFWVSRKGSAVKILAVTGQEQMERHTPFGQWLKSDLKTRIQKGELNTASQWQFKSGKSGDVITYPFIHAFFAPFSPNPKSGGLLFAFAAPPPESHVPIMARLGEIYGLVHAARRGAKRARMAPRKRNLFLGTVGALALIGLIPIPMTTLAPAEVVADSPFILSAEFDGVIKDILVAPNAQVKAGDALVQLDDVTLRNELILAEKELQLSEVRRKMAGLRAFVDAEAKRELAVANAEADLAKARRDYAQERLDKTILRAPRDGLALFSDVSELTGQPVSNGEAILRIAEPTRVLLRLHAPLAHGEALREGARVRMFLDTDPVTPLEAELVRASYRAVTLPEGGMAFDAHAMLTDGDVPRIGARGVAKIYGEKAPLGYFLIRRPLTLFRQMTGL</sequence>
<organism evidence="4 5">
    <name type="scientific">Litorimonas cladophorae</name>
    <dbReference type="NCBI Taxonomy" id="1220491"/>
    <lineage>
        <taxon>Bacteria</taxon>
        <taxon>Pseudomonadati</taxon>
        <taxon>Pseudomonadota</taxon>
        <taxon>Alphaproteobacteria</taxon>
        <taxon>Maricaulales</taxon>
        <taxon>Robiginitomaculaceae</taxon>
    </lineage>
</organism>
<keyword evidence="3" id="KW-0472">Membrane</keyword>
<dbReference type="SUPFAM" id="SSF111369">
    <property type="entry name" value="HlyD-like secretion proteins"/>
    <property type="match status" value="1"/>
</dbReference>
<gene>
    <name evidence="4" type="ORF">GCM10011309_23780</name>
</gene>
<evidence type="ECO:0008006" key="6">
    <source>
        <dbReference type="Google" id="ProtNLM"/>
    </source>
</evidence>